<keyword evidence="5" id="KW-1185">Reference proteome</keyword>
<feature type="domain" description="Nitroreductase" evidence="3">
    <location>
        <begin position="12"/>
        <end position="186"/>
    </location>
</feature>
<keyword evidence="2" id="KW-0560">Oxidoreductase</keyword>
<evidence type="ECO:0000259" key="3">
    <source>
        <dbReference type="Pfam" id="PF00881"/>
    </source>
</evidence>
<dbReference type="InterPro" id="IPR029479">
    <property type="entry name" value="Nitroreductase"/>
</dbReference>
<dbReference type="Pfam" id="PF00881">
    <property type="entry name" value="Nitroreductase"/>
    <property type="match status" value="1"/>
</dbReference>
<dbReference type="PANTHER" id="PTHR43673:SF3">
    <property type="entry name" value="NAD(P)H NITROREDUCTASE YODC-RELATED"/>
    <property type="match status" value="1"/>
</dbReference>
<dbReference type="EMBL" id="SIJB01000029">
    <property type="protein sequence ID" value="NBI30103.1"/>
    <property type="molecule type" value="Genomic_DNA"/>
</dbReference>
<evidence type="ECO:0000313" key="5">
    <source>
        <dbReference type="Proteomes" id="UP000448943"/>
    </source>
</evidence>
<dbReference type="InterPro" id="IPR000415">
    <property type="entry name" value="Nitroreductase-like"/>
</dbReference>
<dbReference type="CDD" id="cd02137">
    <property type="entry name" value="MhqN-like"/>
    <property type="match status" value="1"/>
</dbReference>
<protein>
    <submittedName>
        <fullName evidence="4">Nitroreductase family protein</fullName>
    </submittedName>
</protein>
<dbReference type="RefSeq" id="WP_160646909.1">
    <property type="nucleotide sequence ID" value="NZ_SIJB01000029.1"/>
</dbReference>
<sequence length="210" mass="23456">MLSTKQDIYEIINDRKSVRVYDSSVKIDRSEMNEILEETAKAPSSWNLQHWKFLVIDDEQLKQTLLPIAFNQQQVVDAAATIVVLGDLEANKNGEAVYGEAVKHGFMTEEAKDTLMGQINGAYQNQQAAFSEAVLNPSLAAMQFMLVAKAKGYDTCPMGGFDREKITETFNIPARYIPVMLITVGKQAKPAHETPRFPVSQITSYNTFEG</sequence>
<comment type="caution">
    <text evidence="4">The sequence shown here is derived from an EMBL/GenBank/DDBJ whole genome shotgun (WGS) entry which is preliminary data.</text>
</comment>
<dbReference type="PANTHER" id="PTHR43673">
    <property type="entry name" value="NAD(P)H NITROREDUCTASE YDGI-RELATED"/>
    <property type="match status" value="1"/>
</dbReference>
<dbReference type="Proteomes" id="UP000448943">
    <property type="component" value="Unassembled WGS sequence"/>
</dbReference>
<reference evidence="4 5" key="1">
    <citation type="submission" date="2019-01" db="EMBL/GenBank/DDBJ databases">
        <title>Chengkuizengella sp. nov., isolated from deep-sea sediment of East Pacific Ocean.</title>
        <authorList>
            <person name="Yang J."/>
            <person name="Lai Q."/>
            <person name="Shao Z."/>
        </authorList>
    </citation>
    <scope>NUCLEOTIDE SEQUENCE [LARGE SCALE GENOMIC DNA]</scope>
    <source>
        <strain evidence="4 5">YPA3-1-1</strain>
    </source>
</reference>
<evidence type="ECO:0000256" key="2">
    <source>
        <dbReference type="ARBA" id="ARBA00023002"/>
    </source>
</evidence>
<organism evidence="4 5">
    <name type="scientific">Chengkuizengella marina</name>
    <dbReference type="NCBI Taxonomy" id="2507566"/>
    <lineage>
        <taxon>Bacteria</taxon>
        <taxon>Bacillati</taxon>
        <taxon>Bacillota</taxon>
        <taxon>Bacilli</taxon>
        <taxon>Bacillales</taxon>
        <taxon>Paenibacillaceae</taxon>
        <taxon>Chengkuizengella</taxon>
    </lineage>
</organism>
<name>A0A6N9Q5Y0_9BACL</name>
<dbReference type="GO" id="GO:0016491">
    <property type="term" value="F:oxidoreductase activity"/>
    <property type="evidence" value="ECO:0007669"/>
    <property type="project" value="UniProtKB-KW"/>
</dbReference>
<evidence type="ECO:0000256" key="1">
    <source>
        <dbReference type="ARBA" id="ARBA00007118"/>
    </source>
</evidence>
<gene>
    <name evidence="4" type="ORF">ERL59_14220</name>
</gene>
<evidence type="ECO:0000313" key="4">
    <source>
        <dbReference type="EMBL" id="NBI30103.1"/>
    </source>
</evidence>
<comment type="similarity">
    <text evidence="1">Belongs to the nitroreductase family.</text>
</comment>
<accession>A0A6N9Q5Y0</accession>
<dbReference type="SUPFAM" id="SSF55469">
    <property type="entry name" value="FMN-dependent nitroreductase-like"/>
    <property type="match status" value="1"/>
</dbReference>
<proteinExistence type="inferred from homology"/>
<dbReference type="Gene3D" id="3.40.109.10">
    <property type="entry name" value="NADH Oxidase"/>
    <property type="match status" value="1"/>
</dbReference>
<dbReference type="OrthoDB" id="9782629at2"/>
<dbReference type="AlphaFoldDB" id="A0A6N9Q5Y0"/>